<reference evidence="5 6" key="1">
    <citation type="journal article" date="2016" name="Nat. Commun.">
        <title>Thousands of microbial genomes shed light on interconnected biogeochemical processes in an aquifer system.</title>
        <authorList>
            <person name="Anantharaman K."/>
            <person name="Brown C.T."/>
            <person name="Hug L.A."/>
            <person name="Sharon I."/>
            <person name="Castelle C.J."/>
            <person name="Probst A.J."/>
            <person name="Thomas B.C."/>
            <person name="Singh A."/>
            <person name="Wilkins M.J."/>
            <person name="Karaoz U."/>
            <person name="Brodie E.L."/>
            <person name="Williams K.H."/>
            <person name="Hubbard S.S."/>
            <person name="Banfield J.F."/>
        </authorList>
    </citation>
    <scope>NUCLEOTIDE SEQUENCE [LARGE SCALE GENOMIC DNA]</scope>
</reference>
<evidence type="ECO:0000256" key="3">
    <source>
        <dbReference type="ARBA" id="ARBA00023274"/>
    </source>
</evidence>
<dbReference type="Pfam" id="PF01165">
    <property type="entry name" value="Ribosomal_S21"/>
    <property type="match status" value="1"/>
</dbReference>
<dbReference type="AlphaFoldDB" id="A0A1G2KA95"/>
<evidence type="ECO:0000313" key="5">
    <source>
        <dbReference type="EMBL" id="OGZ95400.1"/>
    </source>
</evidence>
<evidence type="ECO:0000256" key="1">
    <source>
        <dbReference type="ARBA" id="ARBA00006640"/>
    </source>
</evidence>
<dbReference type="InterPro" id="IPR001911">
    <property type="entry name" value="Ribosomal_bS21"/>
</dbReference>
<dbReference type="GO" id="GO:1990904">
    <property type="term" value="C:ribonucleoprotein complex"/>
    <property type="evidence" value="ECO:0007669"/>
    <property type="project" value="UniProtKB-KW"/>
</dbReference>
<evidence type="ECO:0000256" key="2">
    <source>
        <dbReference type="ARBA" id="ARBA00022980"/>
    </source>
</evidence>
<protein>
    <recommendedName>
        <fullName evidence="4">Small ribosomal subunit protein bS21</fullName>
    </recommendedName>
</protein>
<dbReference type="EMBL" id="MHQD01000034">
    <property type="protein sequence ID" value="OGZ95400.1"/>
    <property type="molecule type" value="Genomic_DNA"/>
</dbReference>
<comment type="caution">
    <text evidence="5">The sequence shown here is derived from an EMBL/GenBank/DDBJ whole genome shotgun (WGS) entry which is preliminary data.</text>
</comment>
<keyword evidence="3" id="KW-0687">Ribonucleoprotein</keyword>
<dbReference type="GO" id="GO:0003735">
    <property type="term" value="F:structural constituent of ribosome"/>
    <property type="evidence" value="ECO:0007669"/>
    <property type="project" value="InterPro"/>
</dbReference>
<accession>A0A1G2KA95</accession>
<dbReference type="GO" id="GO:0005840">
    <property type="term" value="C:ribosome"/>
    <property type="evidence" value="ECO:0007669"/>
    <property type="project" value="UniProtKB-KW"/>
</dbReference>
<comment type="similarity">
    <text evidence="1">Belongs to the bacterial ribosomal protein bS21 family.</text>
</comment>
<keyword evidence="2" id="KW-0689">Ribosomal protein</keyword>
<evidence type="ECO:0000313" key="6">
    <source>
        <dbReference type="Proteomes" id="UP000178574"/>
    </source>
</evidence>
<dbReference type="GO" id="GO:0006412">
    <property type="term" value="P:translation"/>
    <property type="evidence" value="ECO:0007669"/>
    <property type="project" value="InterPro"/>
</dbReference>
<organism evidence="5 6">
    <name type="scientific">Candidatus Sungbacteria bacterium RIFCSPHIGHO2_01_FULL_50_25</name>
    <dbReference type="NCBI Taxonomy" id="1802265"/>
    <lineage>
        <taxon>Bacteria</taxon>
        <taxon>Candidatus Sungiibacteriota</taxon>
    </lineage>
</organism>
<proteinExistence type="inferred from homology"/>
<dbReference type="Proteomes" id="UP000178574">
    <property type="component" value="Unassembled WGS sequence"/>
</dbReference>
<gene>
    <name evidence="5" type="ORF">A2847_01420</name>
</gene>
<evidence type="ECO:0000256" key="4">
    <source>
        <dbReference type="ARBA" id="ARBA00035135"/>
    </source>
</evidence>
<sequence>MIIDVKRKENETVGALLRRFTRRVQQSGVLIDARKLKAYASKPTKRVIRDRALRRITKQKEYIRLEKLGKLPEKKRR</sequence>
<name>A0A1G2KA95_9BACT</name>